<keyword evidence="1" id="KW-0347">Helicase</keyword>
<keyword evidence="1" id="KW-0547">Nucleotide-binding</keyword>
<organism evidence="4">
    <name type="scientific">Nicotiana tabacum</name>
    <name type="common">Common tobacco</name>
    <dbReference type="NCBI Taxonomy" id="4097"/>
    <lineage>
        <taxon>Eukaryota</taxon>
        <taxon>Viridiplantae</taxon>
        <taxon>Streptophyta</taxon>
        <taxon>Embryophyta</taxon>
        <taxon>Tracheophyta</taxon>
        <taxon>Spermatophyta</taxon>
        <taxon>Magnoliopsida</taxon>
        <taxon>eudicotyledons</taxon>
        <taxon>Gunneridae</taxon>
        <taxon>Pentapetalae</taxon>
        <taxon>asterids</taxon>
        <taxon>lamiids</taxon>
        <taxon>Solanales</taxon>
        <taxon>Solanaceae</taxon>
        <taxon>Nicotianoideae</taxon>
        <taxon>Nicotianeae</taxon>
        <taxon>Nicotiana</taxon>
    </lineage>
</organism>
<comment type="similarity">
    <text evidence="1">Belongs to the helicase family.</text>
</comment>
<comment type="catalytic activity">
    <reaction evidence="1">
        <text>ATP + H2O = ADP + phosphate + H(+)</text>
        <dbReference type="Rhea" id="RHEA:13065"/>
        <dbReference type="ChEBI" id="CHEBI:15377"/>
        <dbReference type="ChEBI" id="CHEBI:15378"/>
        <dbReference type="ChEBI" id="CHEBI:30616"/>
        <dbReference type="ChEBI" id="CHEBI:43474"/>
        <dbReference type="ChEBI" id="CHEBI:456216"/>
        <dbReference type="EC" id="5.6.2.3"/>
    </reaction>
</comment>
<dbReference type="PANTHER" id="PTHR10492:SF94">
    <property type="entry name" value="ATP-DEPENDENT DNA HELICASE"/>
    <property type="match status" value="1"/>
</dbReference>
<keyword evidence="1" id="KW-0067">ATP-binding</keyword>
<dbReference type="SMR" id="A0A1S3XS57"/>
<dbReference type="Gene3D" id="3.40.50.300">
    <property type="entry name" value="P-loop containing nucleotide triphosphate hydrolases"/>
    <property type="match status" value="1"/>
</dbReference>
<keyword evidence="1" id="KW-0233">DNA recombination</keyword>
<accession>A0A1S3XS57</accession>
<dbReference type="PANTHER" id="PTHR10492">
    <property type="match status" value="1"/>
</dbReference>
<dbReference type="InterPro" id="IPR025476">
    <property type="entry name" value="Helitron_helicase-like"/>
</dbReference>
<dbReference type="GO" id="GO:0006281">
    <property type="term" value="P:DNA repair"/>
    <property type="evidence" value="ECO:0007669"/>
    <property type="project" value="UniProtKB-KW"/>
</dbReference>
<gene>
    <name evidence="4" type="primary">LOC107768197</name>
</gene>
<feature type="domain" description="DNA helicase Pif1-like DEAD-box helicase" evidence="2">
    <location>
        <begin position="492"/>
        <end position="618"/>
    </location>
</feature>
<protein>
    <recommendedName>
        <fullName evidence="1">ATP-dependent DNA helicase</fullName>
        <ecNumber evidence="1">5.6.2.3</ecNumber>
    </recommendedName>
</protein>
<dbReference type="STRING" id="4097.A0A1S3XS57"/>
<keyword evidence="1" id="KW-0378">Hydrolase</keyword>
<dbReference type="GO" id="GO:0043139">
    <property type="term" value="F:5'-3' DNA helicase activity"/>
    <property type="evidence" value="ECO:0007669"/>
    <property type="project" value="UniProtKB-EC"/>
</dbReference>
<dbReference type="InterPro" id="IPR010285">
    <property type="entry name" value="DNA_helicase_pif1-like_DEAD"/>
</dbReference>
<dbReference type="RefSeq" id="XP_016442786.1">
    <property type="nucleotide sequence ID" value="XM_016587300.1"/>
</dbReference>
<dbReference type="AlphaFoldDB" id="A0A1S3XS57"/>
<sequence>MAGECRGEKVVQRVLLPTSFIGGPRDMRRHYMDAMTLVQYFGRPDIFITMTCNTEWVEIQEELCEGQLPQDRPDLVTRVFRAKLQDLKDQIFNKEIFGPIAAHVFVIEFQKRGLPHIHLLVILKEGHKITTPDQYDRFIYAELPDKDKQPHLNELVIRPMMHGPCGENRRTSPCMKDDQCKFHYPRPFSNKSIQGKDGYPIYRRRNDGKTVNVRGMNMNNQWVVPYNPYLLMRHNCNINVEVCSGVKGIKYLYKYIYKGHDGCAVYIESDDGEKIVDEIRNFQDARWVSLPEALWRIYEFNLSEMQPPVIKLQLHLPVNQAMYYWKKQNLRNVMASDTVKHTMLTEYFRMCSIDDDARNYLYREFLEHYVWNPQPKIWTKRKTRSVIGRIAIANPREGERYYERLLLNHVRGPFSFEDLLTVNGKKCETFKEAAKQGGLLESDNSISECLREAVFFKMPSALRSLFATILVHCNPTDIRNLWETYYDDIWTCGTGKTFLYCALLTNVRSRGMIALATATSGVAVAILPGGRTTHSRYGIPLQTNDTTITKMSKQSAATKLIGQAKLIIWDKAPMTKRQTIETVDRSFRDIMDVNVPFGGKVMVFGGDFRQVLQLFQNLQEQRWLTQV</sequence>
<reference evidence="4" key="1">
    <citation type="submission" date="2025-08" db="UniProtKB">
        <authorList>
            <consortium name="RefSeq"/>
        </authorList>
    </citation>
    <scope>IDENTIFICATION</scope>
</reference>
<feature type="domain" description="Helitron helicase-like" evidence="3">
    <location>
        <begin position="9"/>
        <end position="121"/>
    </location>
</feature>
<dbReference type="EC" id="5.6.2.3" evidence="1"/>
<name>A0A1S3XS57_TOBAC</name>
<evidence type="ECO:0000313" key="4">
    <source>
        <dbReference type="RefSeq" id="XP_016442786.1"/>
    </source>
</evidence>
<evidence type="ECO:0000259" key="2">
    <source>
        <dbReference type="Pfam" id="PF05970"/>
    </source>
</evidence>
<dbReference type="GO" id="GO:0005524">
    <property type="term" value="F:ATP binding"/>
    <property type="evidence" value="ECO:0007669"/>
    <property type="project" value="UniProtKB-KW"/>
</dbReference>
<dbReference type="OrthoDB" id="1263365at2759"/>
<dbReference type="GO" id="GO:0000723">
    <property type="term" value="P:telomere maintenance"/>
    <property type="evidence" value="ECO:0007669"/>
    <property type="project" value="InterPro"/>
</dbReference>
<evidence type="ECO:0000259" key="3">
    <source>
        <dbReference type="Pfam" id="PF14214"/>
    </source>
</evidence>
<keyword evidence="1" id="KW-0227">DNA damage</keyword>
<dbReference type="PaxDb" id="4097-A0A1S3XS57"/>
<dbReference type="Pfam" id="PF05970">
    <property type="entry name" value="PIF1"/>
    <property type="match status" value="1"/>
</dbReference>
<dbReference type="InterPro" id="IPR027417">
    <property type="entry name" value="P-loop_NTPase"/>
</dbReference>
<dbReference type="GO" id="GO:0016887">
    <property type="term" value="F:ATP hydrolysis activity"/>
    <property type="evidence" value="ECO:0007669"/>
    <property type="project" value="RHEA"/>
</dbReference>
<dbReference type="Pfam" id="PF14214">
    <property type="entry name" value="Helitron_like_N"/>
    <property type="match status" value="1"/>
</dbReference>
<evidence type="ECO:0000256" key="1">
    <source>
        <dbReference type="RuleBase" id="RU363044"/>
    </source>
</evidence>
<keyword evidence="1" id="KW-0234">DNA repair</keyword>
<dbReference type="GO" id="GO:0006310">
    <property type="term" value="P:DNA recombination"/>
    <property type="evidence" value="ECO:0007669"/>
    <property type="project" value="UniProtKB-KW"/>
</dbReference>
<proteinExistence type="inferred from homology"/>
<dbReference type="OMA" id="DECIMAN"/>
<comment type="cofactor">
    <cofactor evidence="1">
        <name>Mg(2+)</name>
        <dbReference type="ChEBI" id="CHEBI:18420"/>
    </cofactor>
</comment>
<dbReference type="KEGG" id="nta:107768197"/>